<evidence type="ECO:0000256" key="1">
    <source>
        <dbReference type="ARBA" id="ARBA00022729"/>
    </source>
</evidence>
<dbReference type="PANTHER" id="PTHR30006">
    <property type="entry name" value="THIAMINE-BINDING PERIPLASMIC PROTEIN-RELATED"/>
    <property type="match status" value="1"/>
</dbReference>
<dbReference type="SUPFAM" id="SSF53850">
    <property type="entry name" value="Periplasmic binding protein-like II"/>
    <property type="match status" value="1"/>
</dbReference>
<evidence type="ECO:0000256" key="2">
    <source>
        <dbReference type="PIRSR" id="PIRSR002825-1"/>
    </source>
</evidence>
<dbReference type="GO" id="GO:0046872">
    <property type="term" value="F:metal ion binding"/>
    <property type="evidence" value="ECO:0007669"/>
    <property type="project" value="UniProtKB-KW"/>
</dbReference>
<keyword evidence="2" id="KW-0479">Metal-binding</keyword>
<evidence type="ECO:0000313" key="5">
    <source>
        <dbReference type="Proteomes" id="UP000001784"/>
    </source>
</evidence>
<accession>A0LMC4</accession>
<keyword evidence="2" id="KW-0408">Iron</keyword>
<keyword evidence="1 3" id="KW-0732">Signal</keyword>
<dbReference type="Proteomes" id="UP000001784">
    <property type="component" value="Chromosome"/>
</dbReference>
<dbReference type="GO" id="GO:0015888">
    <property type="term" value="P:thiamine transport"/>
    <property type="evidence" value="ECO:0007669"/>
    <property type="project" value="TreeGrafter"/>
</dbReference>
<dbReference type="GO" id="GO:0030976">
    <property type="term" value="F:thiamine pyrophosphate binding"/>
    <property type="evidence" value="ECO:0007669"/>
    <property type="project" value="TreeGrafter"/>
</dbReference>
<dbReference type="OrthoDB" id="9766989at2"/>
<dbReference type="PIRSF" id="PIRSF002825">
    <property type="entry name" value="CfbpA"/>
    <property type="match status" value="1"/>
</dbReference>
<protein>
    <submittedName>
        <fullName evidence="4">Extracellular solute-binding protein, family 1</fullName>
    </submittedName>
</protein>
<feature type="signal peptide" evidence="3">
    <location>
        <begin position="1"/>
        <end position="29"/>
    </location>
</feature>
<dbReference type="STRING" id="335543.Sfum_2899"/>
<dbReference type="GO" id="GO:0030288">
    <property type="term" value="C:outer membrane-bounded periplasmic space"/>
    <property type="evidence" value="ECO:0007669"/>
    <property type="project" value="TreeGrafter"/>
</dbReference>
<reference evidence="4 5" key="1">
    <citation type="submission" date="2006-10" db="EMBL/GenBank/DDBJ databases">
        <title>Complete sequence of Syntrophobacter fumaroxidans MPOB.</title>
        <authorList>
            <consortium name="US DOE Joint Genome Institute"/>
            <person name="Copeland A."/>
            <person name="Lucas S."/>
            <person name="Lapidus A."/>
            <person name="Barry K."/>
            <person name="Detter J.C."/>
            <person name="Glavina del Rio T."/>
            <person name="Hammon N."/>
            <person name="Israni S."/>
            <person name="Pitluck S."/>
            <person name="Goltsman E.G."/>
            <person name="Martinez M."/>
            <person name="Schmutz J."/>
            <person name="Larimer F."/>
            <person name="Land M."/>
            <person name="Hauser L."/>
            <person name="Kyrpides N."/>
            <person name="Kim E."/>
            <person name="Boone D.R."/>
            <person name="Brockman F."/>
            <person name="Culley D."/>
            <person name="Ferry J."/>
            <person name="Gunsalus R."/>
            <person name="McInerney M.J."/>
            <person name="Morrison M."/>
            <person name="Plugge C."/>
            <person name="Rohlin L."/>
            <person name="Scholten J."/>
            <person name="Sieber J."/>
            <person name="Stams A.J.M."/>
            <person name="Worm P."/>
            <person name="Henstra A.M."/>
            <person name="Richardson P."/>
        </authorList>
    </citation>
    <scope>NUCLEOTIDE SEQUENCE [LARGE SCALE GENOMIC DNA]</scope>
    <source>
        <strain evidence="5">DSM 10017 / MPOB</strain>
    </source>
</reference>
<dbReference type="InParanoid" id="A0LMC4"/>
<dbReference type="Gene3D" id="3.40.190.10">
    <property type="entry name" value="Periplasmic binding protein-like II"/>
    <property type="match status" value="2"/>
</dbReference>
<dbReference type="InterPro" id="IPR026045">
    <property type="entry name" value="Ferric-bd"/>
</dbReference>
<keyword evidence="5" id="KW-1185">Reference proteome</keyword>
<name>A0LMC4_SYNFM</name>
<dbReference type="RefSeq" id="WP_011699741.1">
    <property type="nucleotide sequence ID" value="NC_008554.1"/>
</dbReference>
<evidence type="ECO:0000313" key="4">
    <source>
        <dbReference type="EMBL" id="ABK18576.1"/>
    </source>
</evidence>
<dbReference type="Pfam" id="PF13343">
    <property type="entry name" value="SBP_bac_6"/>
    <property type="match status" value="1"/>
</dbReference>
<feature type="binding site" evidence="2">
    <location>
        <position position="231"/>
    </location>
    <ligand>
        <name>Fe cation</name>
        <dbReference type="ChEBI" id="CHEBI:24875"/>
    </ligand>
</feature>
<dbReference type="FunCoup" id="A0LMC4">
    <property type="interactions" value="191"/>
</dbReference>
<dbReference type="NCBIfam" id="TIGR03261">
    <property type="entry name" value="phnS2"/>
    <property type="match status" value="1"/>
</dbReference>
<feature type="chain" id="PRO_5002626286" evidence="3">
    <location>
        <begin position="30"/>
        <end position="345"/>
    </location>
</feature>
<sequence length="345" mass="37685" precursor="true">MPGYGKHVRLIAATLAVFAAALVAPFAHAEDLVVYTALEDDEYPAYLELFKKAHPDVNVKIVRDSTGIVTAKLMAEKDNPQADVIWGVAATSLLVCDAAGMLQGYAPGDVDKVNPSMKDSSAPPRWVGIKAWETGFCVNTVEAKSQNLPIPKSLADLAKPLYKGKIVMPNPASSGTGFLTVSAILQMMGERQGWEYLDKLHENIAQYTHSGSKPCKMAGAGEYPIGISFGYRGIIQKKKGEPVETVFPSEGCGWDVEANALVKKTPVKESAKKFLDWALSPEVMKMYARVYPVTAYPTGEPVPEGYPSDPFKQLVKNDLAWAAKNRDAILTEWTRRYDGKSEARK</sequence>
<dbReference type="AlphaFoldDB" id="A0LMC4"/>
<dbReference type="EMBL" id="CP000478">
    <property type="protein sequence ID" value="ABK18576.1"/>
    <property type="molecule type" value="Genomic_DNA"/>
</dbReference>
<dbReference type="GO" id="GO:0030975">
    <property type="term" value="F:thiamine binding"/>
    <property type="evidence" value="ECO:0007669"/>
    <property type="project" value="TreeGrafter"/>
</dbReference>
<gene>
    <name evidence="4" type="ordered locus">Sfum_2899</name>
</gene>
<dbReference type="eggNOG" id="COG1840">
    <property type="taxonomic scope" value="Bacteria"/>
</dbReference>
<dbReference type="HOGENOM" id="CLU_026974_0_1_7"/>
<dbReference type="KEGG" id="sfu:Sfum_2899"/>
<dbReference type="PANTHER" id="PTHR30006:SF2">
    <property type="entry name" value="ABC TRANSPORTER SUBSTRATE-BINDING PROTEIN"/>
    <property type="match status" value="1"/>
</dbReference>
<organism evidence="4 5">
    <name type="scientific">Syntrophobacter fumaroxidans (strain DSM 10017 / MPOB)</name>
    <dbReference type="NCBI Taxonomy" id="335543"/>
    <lineage>
        <taxon>Bacteria</taxon>
        <taxon>Pseudomonadati</taxon>
        <taxon>Thermodesulfobacteriota</taxon>
        <taxon>Syntrophobacteria</taxon>
        <taxon>Syntrophobacterales</taxon>
        <taxon>Syntrophobacteraceae</taxon>
        <taxon>Syntrophobacter</taxon>
    </lineage>
</organism>
<evidence type="ECO:0000256" key="3">
    <source>
        <dbReference type="SAM" id="SignalP"/>
    </source>
</evidence>
<dbReference type="CDD" id="cd13544">
    <property type="entry name" value="PBP2_Fbp_like_1"/>
    <property type="match status" value="1"/>
</dbReference>
<dbReference type="InterPro" id="IPR017663">
    <property type="entry name" value="ABC_2-AEP-bd"/>
</dbReference>
<proteinExistence type="predicted"/>